<evidence type="ECO:0000313" key="2">
    <source>
        <dbReference type="EMBL" id="MCX2742999.1"/>
    </source>
</evidence>
<dbReference type="PANTHER" id="PTHR35531:SF1">
    <property type="entry name" value="INNER MEMBRANE PROTEIN YBCI-RELATED"/>
    <property type="match status" value="1"/>
</dbReference>
<accession>A0ABT3RMM1</accession>
<evidence type="ECO:0000256" key="1">
    <source>
        <dbReference type="SAM" id="Phobius"/>
    </source>
</evidence>
<protein>
    <submittedName>
        <fullName evidence="2">Metal-dependent hydrolase</fullName>
    </submittedName>
</protein>
<gene>
    <name evidence="2" type="ORF">OO013_03935</name>
</gene>
<keyword evidence="1" id="KW-0472">Membrane</keyword>
<reference evidence="2 3" key="1">
    <citation type="submission" date="2022-11" db="EMBL/GenBank/DDBJ databases">
        <title>The characterization of three novel Bacteroidetes species and genomic analysis of their roles in tidal elemental geochemical cycles.</title>
        <authorList>
            <person name="Ma K."/>
        </authorList>
    </citation>
    <scope>NUCLEOTIDE SEQUENCE [LARGE SCALE GENOMIC DNA]</scope>
    <source>
        <strain evidence="2 3">M17</strain>
    </source>
</reference>
<feature type="transmembrane region" description="Helical" evidence="1">
    <location>
        <begin position="91"/>
        <end position="119"/>
    </location>
</feature>
<proteinExistence type="predicted"/>
<organism evidence="2 3">
    <name type="scientific">Mangrovivirga halotolerans</name>
    <dbReference type="NCBI Taxonomy" id="2993936"/>
    <lineage>
        <taxon>Bacteria</taxon>
        <taxon>Pseudomonadati</taxon>
        <taxon>Bacteroidota</taxon>
        <taxon>Cytophagia</taxon>
        <taxon>Cytophagales</taxon>
        <taxon>Mangrovivirgaceae</taxon>
        <taxon>Mangrovivirga</taxon>
    </lineage>
</organism>
<feature type="transmembrane region" description="Helical" evidence="1">
    <location>
        <begin position="156"/>
        <end position="176"/>
    </location>
</feature>
<dbReference type="EMBL" id="JAPFQN010000003">
    <property type="protein sequence ID" value="MCX2742999.1"/>
    <property type="molecule type" value="Genomic_DNA"/>
</dbReference>
<sequence>MASLFGHAFAASSLASVFPPEIKTFKVILLGIICSVLPDIDVLAFSFGIPYENLWGHRGITHSLFFSFLIGVILVGLFYRKFLNNKAGLALGFYFFLCSASHIILDAMTTGGLGVAVFAPFDTQRYFLPVRPIKVSPIGVGNFFTDRGLNVIKSELIWIGIPGTLIIILSLFSQLWKKSKAKS</sequence>
<dbReference type="RefSeq" id="WP_266055363.1">
    <property type="nucleotide sequence ID" value="NZ_JAPFQN010000003.1"/>
</dbReference>
<name>A0ABT3RMM1_9BACT</name>
<dbReference type="InterPro" id="IPR007404">
    <property type="entry name" value="YdjM-like"/>
</dbReference>
<comment type="caution">
    <text evidence="2">The sequence shown here is derived from an EMBL/GenBank/DDBJ whole genome shotgun (WGS) entry which is preliminary data.</text>
</comment>
<dbReference type="Pfam" id="PF04307">
    <property type="entry name" value="YdjM"/>
    <property type="match status" value="1"/>
</dbReference>
<keyword evidence="1" id="KW-1133">Transmembrane helix</keyword>
<feature type="transmembrane region" description="Helical" evidence="1">
    <location>
        <begin position="60"/>
        <end position="79"/>
    </location>
</feature>
<dbReference type="PANTHER" id="PTHR35531">
    <property type="entry name" value="INNER MEMBRANE PROTEIN YBCI-RELATED"/>
    <property type="match status" value="1"/>
</dbReference>
<evidence type="ECO:0000313" key="3">
    <source>
        <dbReference type="Proteomes" id="UP001209885"/>
    </source>
</evidence>
<dbReference type="Proteomes" id="UP001209885">
    <property type="component" value="Unassembled WGS sequence"/>
</dbReference>
<keyword evidence="2" id="KW-0378">Hydrolase</keyword>
<keyword evidence="3" id="KW-1185">Reference proteome</keyword>
<keyword evidence="1" id="KW-0812">Transmembrane</keyword>
<dbReference type="GO" id="GO:0016787">
    <property type="term" value="F:hydrolase activity"/>
    <property type="evidence" value="ECO:0007669"/>
    <property type="project" value="UniProtKB-KW"/>
</dbReference>